<evidence type="ECO:0000256" key="1">
    <source>
        <dbReference type="ARBA" id="ARBA00004651"/>
    </source>
</evidence>
<dbReference type="Pfam" id="PF00528">
    <property type="entry name" value="BPD_transp_1"/>
    <property type="match status" value="1"/>
</dbReference>
<dbReference type="PANTHER" id="PTHR30193">
    <property type="entry name" value="ABC TRANSPORTER PERMEASE PROTEIN"/>
    <property type="match status" value="1"/>
</dbReference>
<evidence type="ECO:0000256" key="3">
    <source>
        <dbReference type="ARBA" id="ARBA00022475"/>
    </source>
</evidence>
<protein>
    <submittedName>
        <fullName evidence="9">Sugar ABC transporter permease</fullName>
    </submittedName>
</protein>
<evidence type="ECO:0000313" key="10">
    <source>
        <dbReference type="Proteomes" id="UP000306420"/>
    </source>
</evidence>
<keyword evidence="3" id="KW-1003">Cell membrane</keyword>
<feature type="transmembrane region" description="Helical" evidence="7">
    <location>
        <begin position="76"/>
        <end position="97"/>
    </location>
</feature>
<comment type="caution">
    <text evidence="9">The sequence shown here is derived from an EMBL/GenBank/DDBJ whole genome shotgun (WGS) entry which is preliminary data.</text>
</comment>
<evidence type="ECO:0000313" key="9">
    <source>
        <dbReference type="EMBL" id="TLQ41241.1"/>
    </source>
</evidence>
<comment type="similarity">
    <text evidence="7">Belongs to the binding-protein-dependent transport system permease family.</text>
</comment>
<keyword evidence="5 7" id="KW-1133">Transmembrane helix</keyword>
<sequence>MNKKATVKSTLVSLLYLAPAIIFIGIFTIYPIFKSIDMSFYTDFNIFSGEINARGMDNYQELLTDPEFFKALKNTAIYVIGVVPASITISLFVAVLLNSIPKFQGFFRSVYFLPFVTSTVAISVVWSWLYHSRYGLINYILGLFGVDAINWLGDPDNAMIAVIIMAIWKGLGFNILLLLVGLNNISDNYYRAAKVDGAGVWARFTNITIPLLRPTLFLLSVVGTINSFKVFDEVFALFNGRPGPAGSATTVVYYLFRKFYEQFDYGVAAASGIVLFLIVLVITIIQYLGNRYFEKRGGQA</sequence>
<dbReference type="AlphaFoldDB" id="A0A5R9DUU9"/>
<dbReference type="PROSITE" id="PS50928">
    <property type="entry name" value="ABC_TM1"/>
    <property type="match status" value="1"/>
</dbReference>
<reference evidence="9 10" key="1">
    <citation type="submission" date="2019-05" db="EMBL/GenBank/DDBJ databases">
        <title>The metagenome of a microbial culture collection derived from dairy environment covers the genomic content of the human microbiome.</title>
        <authorList>
            <person name="Roder T."/>
            <person name="Wuthrich D."/>
            <person name="Sattari Z."/>
            <person name="Von Ah U."/>
            <person name="Bar C."/>
            <person name="Ronchi F."/>
            <person name="Macpherson A.J."/>
            <person name="Ganal-Vonarburg S.C."/>
            <person name="Bruggmann R."/>
            <person name="Vergeres G."/>
        </authorList>
    </citation>
    <scope>NUCLEOTIDE SEQUENCE [LARGE SCALE GENOMIC DNA]</scope>
    <source>
        <strain evidence="9 10">FAM 24227</strain>
    </source>
</reference>
<dbReference type="PANTHER" id="PTHR30193:SF37">
    <property type="entry name" value="INNER MEMBRANE ABC TRANSPORTER PERMEASE PROTEIN YCJO"/>
    <property type="match status" value="1"/>
</dbReference>
<dbReference type="InterPro" id="IPR035906">
    <property type="entry name" value="MetI-like_sf"/>
</dbReference>
<feature type="transmembrane region" description="Helical" evidence="7">
    <location>
        <begin position="265"/>
        <end position="288"/>
    </location>
</feature>
<evidence type="ECO:0000256" key="6">
    <source>
        <dbReference type="ARBA" id="ARBA00023136"/>
    </source>
</evidence>
<accession>A0A5R9DUU9</accession>
<dbReference type="InterPro" id="IPR000515">
    <property type="entry name" value="MetI-like"/>
</dbReference>
<name>A0A5R9DUU9_9LACT</name>
<dbReference type="OrthoDB" id="9787541at2"/>
<dbReference type="CDD" id="cd06261">
    <property type="entry name" value="TM_PBP2"/>
    <property type="match status" value="1"/>
</dbReference>
<dbReference type="InterPro" id="IPR051393">
    <property type="entry name" value="ABC_transporter_permease"/>
</dbReference>
<organism evidence="9 10">
    <name type="scientific">Ruoffia tabacinasalis</name>
    <dbReference type="NCBI Taxonomy" id="87458"/>
    <lineage>
        <taxon>Bacteria</taxon>
        <taxon>Bacillati</taxon>
        <taxon>Bacillota</taxon>
        <taxon>Bacilli</taxon>
        <taxon>Lactobacillales</taxon>
        <taxon>Aerococcaceae</taxon>
        <taxon>Ruoffia</taxon>
    </lineage>
</organism>
<dbReference type="EMBL" id="VBSP01000018">
    <property type="protein sequence ID" value="TLQ41241.1"/>
    <property type="molecule type" value="Genomic_DNA"/>
</dbReference>
<feature type="transmembrane region" description="Helical" evidence="7">
    <location>
        <begin position="160"/>
        <end position="182"/>
    </location>
</feature>
<gene>
    <name evidence="9" type="ORF">FEZ33_06370</name>
</gene>
<dbReference type="Proteomes" id="UP000306420">
    <property type="component" value="Unassembled WGS sequence"/>
</dbReference>
<evidence type="ECO:0000256" key="5">
    <source>
        <dbReference type="ARBA" id="ARBA00022989"/>
    </source>
</evidence>
<dbReference type="Gene3D" id="1.10.3720.10">
    <property type="entry name" value="MetI-like"/>
    <property type="match status" value="1"/>
</dbReference>
<dbReference type="SUPFAM" id="SSF161098">
    <property type="entry name" value="MetI-like"/>
    <property type="match status" value="1"/>
</dbReference>
<evidence type="ECO:0000256" key="4">
    <source>
        <dbReference type="ARBA" id="ARBA00022692"/>
    </source>
</evidence>
<dbReference type="GO" id="GO:0055085">
    <property type="term" value="P:transmembrane transport"/>
    <property type="evidence" value="ECO:0007669"/>
    <property type="project" value="InterPro"/>
</dbReference>
<evidence type="ECO:0000256" key="7">
    <source>
        <dbReference type="RuleBase" id="RU363032"/>
    </source>
</evidence>
<evidence type="ECO:0000259" key="8">
    <source>
        <dbReference type="PROSITE" id="PS50928"/>
    </source>
</evidence>
<dbReference type="GO" id="GO:0005886">
    <property type="term" value="C:plasma membrane"/>
    <property type="evidence" value="ECO:0007669"/>
    <property type="project" value="UniProtKB-SubCell"/>
</dbReference>
<keyword evidence="6 7" id="KW-0472">Membrane</keyword>
<dbReference type="RefSeq" id="WP_138404569.1">
    <property type="nucleotide sequence ID" value="NZ_VBSP01000018.1"/>
</dbReference>
<keyword evidence="2 7" id="KW-0813">Transport</keyword>
<dbReference type="SUPFAM" id="SSF160964">
    <property type="entry name" value="MalF N-terminal region-like"/>
    <property type="match status" value="1"/>
</dbReference>
<feature type="domain" description="ABC transmembrane type-1" evidence="8">
    <location>
        <begin position="72"/>
        <end position="286"/>
    </location>
</feature>
<feature type="transmembrane region" description="Helical" evidence="7">
    <location>
        <begin position="12"/>
        <end position="33"/>
    </location>
</feature>
<evidence type="ECO:0000256" key="2">
    <source>
        <dbReference type="ARBA" id="ARBA00022448"/>
    </source>
</evidence>
<comment type="subcellular location">
    <subcellularLocation>
        <location evidence="1 7">Cell membrane</location>
        <topology evidence="1 7">Multi-pass membrane protein</topology>
    </subcellularLocation>
</comment>
<keyword evidence="4 7" id="KW-0812">Transmembrane</keyword>
<proteinExistence type="inferred from homology"/>
<feature type="transmembrane region" description="Helical" evidence="7">
    <location>
        <begin position="109"/>
        <end position="130"/>
    </location>
</feature>